<keyword evidence="2" id="KW-0472">Membrane</keyword>
<dbReference type="EMBL" id="CP010536">
    <property type="protein sequence ID" value="AJG18482.1"/>
    <property type="molecule type" value="Genomic_DNA"/>
</dbReference>
<dbReference type="STRING" id="68895.RR42_m1075"/>
<dbReference type="InterPro" id="IPR025411">
    <property type="entry name" value="DUF4136"/>
</dbReference>
<feature type="domain" description="DUF4136" evidence="1">
    <location>
        <begin position="78"/>
        <end position="227"/>
    </location>
</feature>
<evidence type="ECO:0000313" key="2">
    <source>
        <dbReference type="EMBL" id="AJG18482.1"/>
    </source>
</evidence>
<evidence type="ECO:0000259" key="1">
    <source>
        <dbReference type="Pfam" id="PF13590"/>
    </source>
</evidence>
<dbReference type="KEGG" id="cbw:RR42_m1075"/>
<name>A0A0C4Y0N5_9BURK</name>
<keyword evidence="2" id="KW-0812">Transmembrane</keyword>
<proteinExistence type="predicted"/>
<reference evidence="2 3" key="1">
    <citation type="journal article" date="2015" name="Genome Announc.">
        <title>Complete Genome Sequence of Cupriavidus basilensis 4G11, Isolated from the Oak Ridge Field Research Center Site.</title>
        <authorList>
            <person name="Ray J."/>
            <person name="Waters R.J."/>
            <person name="Skerker J.M."/>
            <person name="Kuehl J.V."/>
            <person name="Price M.N."/>
            <person name="Huang J."/>
            <person name="Chakraborty R."/>
            <person name="Arkin A.P."/>
            <person name="Deutschbauer A."/>
        </authorList>
    </citation>
    <scope>NUCLEOTIDE SEQUENCE [LARGE SCALE GENOMIC DNA]</scope>
    <source>
        <strain evidence="2">4G11</strain>
    </source>
</reference>
<sequence>MDNESMRGMMPKRWLATLGKLANLGQDRGRIAGEGWRGGRLMAGAALLGVALLSGCASTVTTEVTAFRQGDWQNDPPRTYAFDRTSGQEPQLEDQTYEQWLAQALSGIGFEQVARPQAHYLVSMEYDSNSRLMRIQETSYVDPWSPGPYWGPYYRPWGPYGWGGPGYWPPVTTVRDVPVTQSTLRVFFKDAASGRRVYQVTANHRAEGASLQAAMPYLIRSAFVQFPADSGRPRRVTLPLDPNDK</sequence>
<protein>
    <submittedName>
        <fullName evidence="2">Putative lipoprotein transmembrane</fullName>
    </submittedName>
</protein>
<gene>
    <name evidence="2" type="ORF">RR42_m1075</name>
</gene>
<evidence type="ECO:0000313" key="3">
    <source>
        <dbReference type="Proteomes" id="UP000031843"/>
    </source>
</evidence>
<accession>A0A0C4Y0N5</accession>
<dbReference type="Pfam" id="PF13590">
    <property type="entry name" value="DUF4136"/>
    <property type="match status" value="1"/>
</dbReference>
<keyword evidence="2" id="KW-0449">Lipoprotein</keyword>
<dbReference type="AlphaFoldDB" id="A0A0C4Y0N5"/>
<dbReference type="Proteomes" id="UP000031843">
    <property type="component" value="Chromosome main"/>
</dbReference>
<organism evidence="2 3">
    <name type="scientific">Cupriavidus basilensis</name>
    <dbReference type="NCBI Taxonomy" id="68895"/>
    <lineage>
        <taxon>Bacteria</taxon>
        <taxon>Pseudomonadati</taxon>
        <taxon>Pseudomonadota</taxon>
        <taxon>Betaproteobacteria</taxon>
        <taxon>Burkholderiales</taxon>
        <taxon>Burkholderiaceae</taxon>
        <taxon>Cupriavidus</taxon>
    </lineage>
</organism>
<dbReference type="Gene3D" id="3.30.160.670">
    <property type="match status" value="1"/>
</dbReference>
<keyword evidence="3" id="KW-1185">Reference proteome</keyword>